<proteinExistence type="predicted"/>
<accession>A0A1H8VSW7</accession>
<feature type="region of interest" description="Disordered" evidence="1">
    <location>
        <begin position="175"/>
        <end position="197"/>
    </location>
</feature>
<dbReference type="AlphaFoldDB" id="A0A1H8VSW7"/>
<evidence type="ECO:0000313" key="3">
    <source>
        <dbReference type="Proteomes" id="UP000199126"/>
    </source>
</evidence>
<evidence type="ECO:0000256" key="1">
    <source>
        <dbReference type="SAM" id="MobiDB-lite"/>
    </source>
</evidence>
<feature type="compositionally biased region" description="Basic and acidic residues" evidence="1">
    <location>
        <begin position="98"/>
        <end position="113"/>
    </location>
</feature>
<organism evidence="2 3">
    <name type="scientific">Halogranum amylolyticum</name>
    <dbReference type="NCBI Taxonomy" id="660520"/>
    <lineage>
        <taxon>Archaea</taxon>
        <taxon>Methanobacteriati</taxon>
        <taxon>Methanobacteriota</taxon>
        <taxon>Stenosarchaea group</taxon>
        <taxon>Halobacteria</taxon>
        <taxon>Halobacteriales</taxon>
        <taxon>Haloferacaceae</taxon>
    </lineage>
</organism>
<sequence>MFFPHRIGWGCAVYPSYRVASFFFALQFSRTVVRTIPRRKILQKFGVAGAVVIAGCTETTSDEPTTSVGDTPKTANPTPTQTAEPTAKSTQTATPEESPCREPESRMSRWRTTTDSRTYDPVVADGIVYVGGDEPERLRVFCKEQRHIEMLQNRECERSTSRTIHIVTQGSATVTTHNGHSKRRPQKLHTTYRDTLA</sequence>
<dbReference type="Proteomes" id="UP000199126">
    <property type="component" value="Unassembled WGS sequence"/>
</dbReference>
<keyword evidence="3" id="KW-1185">Reference proteome</keyword>
<reference evidence="3" key="1">
    <citation type="submission" date="2016-10" db="EMBL/GenBank/DDBJ databases">
        <authorList>
            <person name="Varghese N."/>
            <person name="Submissions S."/>
        </authorList>
    </citation>
    <scope>NUCLEOTIDE SEQUENCE [LARGE SCALE GENOMIC DNA]</scope>
    <source>
        <strain evidence="3">CGMCC 1.10121</strain>
    </source>
</reference>
<feature type="region of interest" description="Disordered" evidence="1">
    <location>
        <begin position="60"/>
        <end position="113"/>
    </location>
</feature>
<protein>
    <submittedName>
        <fullName evidence="2">Uncharacterized protein</fullName>
    </submittedName>
</protein>
<evidence type="ECO:0000313" key="2">
    <source>
        <dbReference type="EMBL" id="SEP18390.1"/>
    </source>
</evidence>
<feature type="compositionally biased region" description="Polar residues" evidence="1">
    <location>
        <begin position="60"/>
        <end position="94"/>
    </location>
</feature>
<gene>
    <name evidence="2" type="ORF">SAMN04487948_11938</name>
</gene>
<dbReference type="EMBL" id="FODV01000019">
    <property type="protein sequence ID" value="SEP18390.1"/>
    <property type="molecule type" value="Genomic_DNA"/>
</dbReference>
<name>A0A1H8VSW7_9EURY</name>